<accession>A0A099I988</accession>
<gene>
    <name evidence="2" type="ORF">CIAN88_02790</name>
</gene>
<dbReference type="AlphaFoldDB" id="A0A099I988"/>
<reference evidence="2 3" key="1">
    <citation type="submission" date="2014-08" db="EMBL/GenBank/DDBJ databases">
        <title>Clostridium innocuum, an unnegligible vancomycin-resistant pathogen causing extra-intestinal infections.</title>
        <authorList>
            <person name="Feng Y."/>
            <person name="Chiu C.-H."/>
        </authorList>
    </citation>
    <scope>NUCLEOTIDE SEQUENCE [LARGE SCALE GENOMIC DNA]</scope>
    <source>
        <strain evidence="2 3">AN88</strain>
    </source>
</reference>
<organism evidence="2 3">
    <name type="scientific">Clostridium innocuum</name>
    <dbReference type="NCBI Taxonomy" id="1522"/>
    <lineage>
        <taxon>Bacteria</taxon>
        <taxon>Bacillati</taxon>
        <taxon>Bacillota</taxon>
        <taxon>Clostridia</taxon>
        <taxon>Eubacteriales</taxon>
        <taxon>Clostridiaceae</taxon>
        <taxon>Clostridium</taxon>
    </lineage>
</organism>
<sequence length="72" mass="8515">MQKCFFASSYVLQNGCFSNMLPYICNPNSPTLFYNVYPFHACLQITAFIYYFFYIFYAIILNEISITNEYAL</sequence>
<comment type="caution">
    <text evidence="2">The sequence shown here is derived from an EMBL/GenBank/DDBJ whole genome shotgun (WGS) entry which is preliminary data.</text>
</comment>
<keyword evidence="1" id="KW-0812">Transmembrane</keyword>
<evidence type="ECO:0000313" key="2">
    <source>
        <dbReference type="EMBL" id="KGJ54569.1"/>
    </source>
</evidence>
<dbReference type="EMBL" id="JQIF01000014">
    <property type="protein sequence ID" value="KGJ54569.1"/>
    <property type="molecule type" value="Genomic_DNA"/>
</dbReference>
<proteinExistence type="predicted"/>
<keyword evidence="1" id="KW-0472">Membrane</keyword>
<dbReference type="Proteomes" id="UP000030008">
    <property type="component" value="Unassembled WGS sequence"/>
</dbReference>
<feature type="transmembrane region" description="Helical" evidence="1">
    <location>
        <begin position="37"/>
        <end position="60"/>
    </location>
</feature>
<evidence type="ECO:0000256" key="1">
    <source>
        <dbReference type="SAM" id="Phobius"/>
    </source>
</evidence>
<name>A0A099I988_CLOIN</name>
<keyword evidence="1" id="KW-1133">Transmembrane helix</keyword>
<protein>
    <submittedName>
        <fullName evidence="2">Uncharacterized protein</fullName>
    </submittedName>
</protein>
<evidence type="ECO:0000313" key="3">
    <source>
        <dbReference type="Proteomes" id="UP000030008"/>
    </source>
</evidence>